<dbReference type="OrthoDB" id="2139957at2759"/>
<name>W4GCC4_APHAT</name>
<proteinExistence type="predicted"/>
<dbReference type="InterPro" id="IPR014748">
    <property type="entry name" value="Enoyl-CoA_hydra_C"/>
</dbReference>
<dbReference type="PANTHER" id="PTHR43602:SF1">
    <property type="entry name" value="ENOYL-COA HYDRATASE DOMAIN-CONTAINING PROTEIN 3, MITOCHONDRIAL"/>
    <property type="match status" value="1"/>
</dbReference>
<evidence type="ECO:0000256" key="2">
    <source>
        <dbReference type="ARBA" id="ARBA00022832"/>
    </source>
</evidence>
<dbReference type="Gene3D" id="3.90.226.10">
    <property type="entry name" value="2-enoyl-CoA Hydratase, Chain A, domain 1"/>
    <property type="match status" value="1"/>
</dbReference>
<evidence type="ECO:0000256" key="5">
    <source>
        <dbReference type="ARBA" id="ARBA00023128"/>
    </source>
</evidence>
<gene>
    <name evidence="8" type="ORF">H257_08787</name>
</gene>
<dbReference type="PANTHER" id="PTHR43602">
    <property type="match status" value="1"/>
</dbReference>
<dbReference type="GO" id="GO:0016836">
    <property type="term" value="F:hydro-lyase activity"/>
    <property type="evidence" value="ECO:0007669"/>
    <property type="project" value="TreeGrafter"/>
</dbReference>
<evidence type="ECO:0000256" key="7">
    <source>
        <dbReference type="ARBA" id="ARBA00040545"/>
    </source>
</evidence>
<reference evidence="8" key="1">
    <citation type="submission" date="2013-12" db="EMBL/GenBank/DDBJ databases">
        <title>The Genome Sequence of Aphanomyces astaci APO3.</title>
        <authorList>
            <consortium name="The Broad Institute Genomics Platform"/>
            <person name="Russ C."/>
            <person name="Tyler B."/>
            <person name="van West P."/>
            <person name="Dieguez-Uribeondo J."/>
            <person name="Young S.K."/>
            <person name="Zeng Q."/>
            <person name="Gargeya S."/>
            <person name="Fitzgerald M."/>
            <person name="Abouelleil A."/>
            <person name="Alvarado L."/>
            <person name="Chapman S.B."/>
            <person name="Gainer-Dewar J."/>
            <person name="Goldberg J."/>
            <person name="Griggs A."/>
            <person name="Gujja S."/>
            <person name="Hansen M."/>
            <person name="Howarth C."/>
            <person name="Imamovic A."/>
            <person name="Ireland A."/>
            <person name="Larimer J."/>
            <person name="McCowan C."/>
            <person name="Murphy C."/>
            <person name="Pearson M."/>
            <person name="Poon T.W."/>
            <person name="Priest M."/>
            <person name="Roberts A."/>
            <person name="Saif S."/>
            <person name="Shea T."/>
            <person name="Sykes S."/>
            <person name="Wortman J."/>
            <person name="Nusbaum C."/>
            <person name="Birren B."/>
        </authorList>
    </citation>
    <scope>NUCLEOTIDE SEQUENCE [LARGE SCALE GENOMIC DNA]</scope>
    <source>
        <strain evidence="8">APO3</strain>
    </source>
</reference>
<keyword evidence="3" id="KW-0809">Transit peptide</keyword>
<evidence type="ECO:0000256" key="3">
    <source>
        <dbReference type="ARBA" id="ARBA00022946"/>
    </source>
</evidence>
<dbReference type="Pfam" id="PF00378">
    <property type="entry name" value="ECH_1"/>
    <property type="match status" value="1"/>
</dbReference>
<accession>W4GCC4</accession>
<dbReference type="EMBL" id="KI913133">
    <property type="protein sequence ID" value="ETV77342.1"/>
    <property type="molecule type" value="Genomic_DNA"/>
</dbReference>
<evidence type="ECO:0000256" key="6">
    <source>
        <dbReference type="ARBA" id="ARBA00037410"/>
    </source>
</evidence>
<evidence type="ECO:0000256" key="1">
    <source>
        <dbReference type="ARBA" id="ARBA00004173"/>
    </source>
</evidence>
<protein>
    <recommendedName>
        <fullName evidence="7">Enoyl-CoA hydratase domain-containing protein 3, mitochondrial</fullName>
    </recommendedName>
</protein>
<evidence type="ECO:0000313" key="8">
    <source>
        <dbReference type="EMBL" id="ETV77342.1"/>
    </source>
</evidence>
<dbReference type="CDD" id="cd06558">
    <property type="entry name" value="crotonase-like"/>
    <property type="match status" value="1"/>
</dbReference>
<keyword evidence="4" id="KW-0443">Lipid metabolism</keyword>
<dbReference type="AlphaFoldDB" id="W4GCC4"/>
<dbReference type="GO" id="GO:0005739">
    <property type="term" value="C:mitochondrion"/>
    <property type="evidence" value="ECO:0007669"/>
    <property type="project" value="UniProtKB-SubCell"/>
</dbReference>
<dbReference type="Gene3D" id="1.10.12.10">
    <property type="entry name" value="Lyase 2-enoyl-coa Hydratase, Chain A, domain 2"/>
    <property type="match status" value="1"/>
</dbReference>
<evidence type="ECO:0000256" key="4">
    <source>
        <dbReference type="ARBA" id="ARBA00023098"/>
    </source>
</evidence>
<comment type="function">
    <text evidence="6">May play a role in fatty acid biosynthesis and insulin sensitivity.</text>
</comment>
<keyword evidence="5" id="KW-0496">Mitochondrion</keyword>
<dbReference type="NCBIfam" id="NF006008">
    <property type="entry name" value="PRK08139.1"/>
    <property type="match status" value="1"/>
</dbReference>
<dbReference type="InterPro" id="IPR001753">
    <property type="entry name" value="Enoyl-CoA_hydra/iso"/>
</dbReference>
<dbReference type="STRING" id="112090.W4GCC4"/>
<dbReference type="InterPro" id="IPR029045">
    <property type="entry name" value="ClpP/crotonase-like_dom_sf"/>
</dbReference>
<dbReference type="SUPFAM" id="SSF52096">
    <property type="entry name" value="ClpP/crotonase"/>
    <property type="match status" value="1"/>
</dbReference>
<keyword evidence="2" id="KW-0276">Fatty acid metabolism</keyword>
<sequence length="272" mass="28868">MLRKVIVDRGICELTLAHAKSRNALSLELIRELKTSLHDIHNDDSIRVVVLSAEGPAFSSGHNLKDILAARDDGDEDKCGILSASSQGASVIDATFLECTDLMQFMLHMQQPVIAKVNGVATAAGCQLVATCDLAYASKSSRFCTPGVNIGLFCSTPGVALARAVGRKDAMRMLLTGDMIPAEEAARMGLINAAVPDAELETTVYDVASTIAAKSQLATRVGKSAFYKQVDMAVPDAYAFASAVMMDNMRSHDAKAGIAAFLGKTTPAWTNK</sequence>
<dbReference type="InterPro" id="IPR052377">
    <property type="entry name" value="Mitochondrial_ECH-domain"/>
</dbReference>
<dbReference type="GO" id="GO:0006631">
    <property type="term" value="P:fatty acid metabolic process"/>
    <property type="evidence" value="ECO:0007669"/>
    <property type="project" value="UniProtKB-KW"/>
</dbReference>
<comment type="subcellular location">
    <subcellularLocation>
        <location evidence="1">Mitochondrion</location>
    </subcellularLocation>
</comment>
<dbReference type="GeneID" id="20810783"/>
<organism evidence="8">
    <name type="scientific">Aphanomyces astaci</name>
    <name type="common">Crayfish plague agent</name>
    <dbReference type="NCBI Taxonomy" id="112090"/>
    <lineage>
        <taxon>Eukaryota</taxon>
        <taxon>Sar</taxon>
        <taxon>Stramenopiles</taxon>
        <taxon>Oomycota</taxon>
        <taxon>Saprolegniomycetes</taxon>
        <taxon>Saprolegniales</taxon>
        <taxon>Verrucalvaceae</taxon>
        <taxon>Aphanomyces</taxon>
    </lineage>
</organism>
<dbReference type="RefSeq" id="XP_009833129.1">
    <property type="nucleotide sequence ID" value="XM_009834827.1"/>
</dbReference>
<dbReference type="VEuPathDB" id="FungiDB:H257_08787"/>